<protein>
    <recommendedName>
        <fullName evidence="1">Integrase catalytic domain-containing protein</fullName>
    </recommendedName>
</protein>
<dbReference type="InterPro" id="IPR001584">
    <property type="entry name" value="Integrase_cat-core"/>
</dbReference>
<feature type="domain" description="Integrase catalytic" evidence="1">
    <location>
        <begin position="2"/>
        <end position="57"/>
    </location>
</feature>
<dbReference type="GO" id="GO:0015074">
    <property type="term" value="P:DNA integration"/>
    <property type="evidence" value="ECO:0007669"/>
    <property type="project" value="InterPro"/>
</dbReference>
<comment type="caution">
    <text evidence="2">The sequence shown here is derived from an EMBL/GenBank/DDBJ whole genome shotgun (WGS) entry which is preliminary data.</text>
</comment>
<evidence type="ECO:0000313" key="2">
    <source>
        <dbReference type="EMBL" id="TFJ30385.1"/>
    </source>
</evidence>
<dbReference type="AlphaFoldDB" id="A0A7Z8D0V6"/>
<dbReference type="RefSeq" id="WP_135025535.1">
    <property type="nucleotide sequence ID" value="NZ_JBFUWK010000004.1"/>
</dbReference>
<dbReference type="Proteomes" id="UP000297938">
    <property type="component" value="Unassembled WGS sequence"/>
</dbReference>
<gene>
    <name evidence="2" type="ORF">CKN69_00295</name>
</gene>
<evidence type="ECO:0000313" key="3">
    <source>
        <dbReference type="Proteomes" id="UP000297938"/>
    </source>
</evidence>
<evidence type="ECO:0000259" key="1">
    <source>
        <dbReference type="Pfam" id="PF13333"/>
    </source>
</evidence>
<organism evidence="2 3">
    <name type="scientific">Carnobacterium divergens</name>
    <name type="common">Lactobacillus divergens</name>
    <dbReference type="NCBI Taxonomy" id="2748"/>
    <lineage>
        <taxon>Bacteria</taxon>
        <taxon>Bacillati</taxon>
        <taxon>Bacillota</taxon>
        <taxon>Bacilli</taxon>
        <taxon>Lactobacillales</taxon>
        <taxon>Carnobacteriaceae</taxon>
        <taxon>Carnobacterium</taxon>
    </lineage>
</organism>
<reference evidence="2 3" key="1">
    <citation type="journal article" date="2018" name="Int. J. Food Microbiol.">
        <title>Growth of Carnobacterium spp. isolated from chilled vacuum-packaged meat under relevant acidic conditions.</title>
        <authorList>
            <person name="Zhang P."/>
            <person name="Badoni M."/>
            <person name="Ganzle M."/>
            <person name="Yang X."/>
        </authorList>
    </citation>
    <scope>NUCLEOTIDE SEQUENCE [LARGE SCALE GENOMIC DNA]</scope>
    <source>
        <strain evidence="2 3">B2</strain>
    </source>
</reference>
<accession>A0A7Z8D0V6</accession>
<sequence>MESFHSSLKFEIFYINKEPIDSNHIVIDMVKNYITFWNNKRILTKLNRLSPVNCRKKMT</sequence>
<name>A0A7Z8D0V6_CARDV</name>
<proteinExistence type="predicted"/>
<dbReference type="EMBL" id="NRPP01000002">
    <property type="protein sequence ID" value="TFJ30385.1"/>
    <property type="molecule type" value="Genomic_DNA"/>
</dbReference>
<dbReference type="Pfam" id="PF13333">
    <property type="entry name" value="rve_2"/>
    <property type="match status" value="1"/>
</dbReference>